<dbReference type="Pfam" id="PF05106">
    <property type="entry name" value="Phage_holin_3_1"/>
    <property type="match status" value="1"/>
</dbReference>
<organism evidence="1 2">
    <name type="scientific">Herbiconiux daphne</name>
    <dbReference type="NCBI Taxonomy" id="2970914"/>
    <lineage>
        <taxon>Bacteria</taxon>
        <taxon>Bacillati</taxon>
        <taxon>Actinomycetota</taxon>
        <taxon>Actinomycetes</taxon>
        <taxon>Micrococcales</taxon>
        <taxon>Microbacteriaceae</taxon>
        <taxon>Herbiconiux</taxon>
    </lineage>
</organism>
<dbReference type="EMBL" id="JANLCJ010000037">
    <property type="protein sequence ID" value="MCS5736483.1"/>
    <property type="molecule type" value="Genomic_DNA"/>
</dbReference>
<name>A0ABT2H977_9MICO</name>
<keyword evidence="2" id="KW-1185">Reference proteome</keyword>
<reference evidence="1" key="1">
    <citation type="submission" date="2022-08" db="EMBL/GenBank/DDBJ databases">
        <authorList>
            <person name="Deng Y."/>
            <person name="Han X.-F."/>
            <person name="Zhang Y.-Q."/>
        </authorList>
    </citation>
    <scope>NUCLEOTIDE SEQUENCE</scope>
    <source>
        <strain evidence="1">CPCC 203386</strain>
    </source>
</reference>
<gene>
    <name evidence="1" type="ORF">N1032_22375</name>
</gene>
<dbReference type="RefSeq" id="WP_259542471.1">
    <property type="nucleotide sequence ID" value="NZ_JANLCJ010000037.1"/>
</dbReference>
<accession>A0ABT2H977</accession>
<protein>
    <submittedName>
        <fullName evidence="1">Phage holin family protein</fullName>
    </submittedName>
</protein>
<proteinExistence type="predicted"/>
<comment type="caution">
    <text evidence="1">The sequence shown here is derived from an EMBL/GenBank/DDBJ whole genome shotgun (WGS) entry which is preliminary data.</text>
</comment>
<dbReference type="Proteomes" id="UP001165586">
    <property type="component" value="Unassembled WGS sequence"/>
</dbReference>
<evidence type="ECO:0000313" key="2">
    <source>
        <dbReference type="Proteomes" id="UP001165586"/>
    </source>
</evidence>
<evidence type="ECO:0000313" key="1">
    <source>
        <dbReference type="EMBL" id="MCS5736483.1"/>
    </source>
</evidence>
<dbReference type="InterPro" id="IPR006481">
    <property type="entry name" value="Phage_lambda_GpS_holin"/>
</dbReference>
<sequence>MDSNFTHFWQFFMLYRDKLGYGILAATINALVHWKRHDSARDSVVDVVFCGAIGWGVDGLLRASGMAPEGAVMAACMIGYIGAQGVSDFLRNKLGLGGK</sequence>